<dbReference type="InParanoid" id="A0A3Q7IJH8"/>
<dbReference type="Pfam" id="PF14223">
    <property type="entry name" value="Retrotran_gag_2"/>
    <property type="match status" value="1"/>
</dbReference>
<evidence type="ECO:0000256" key="1">
    <source>
        <dbReference type="SAM" id="MobiDB-lite"/>
    </source>
</evidence>
<dbReference type="PANTHER" id="PTHR47481:SF21">
    <property type="entry name" value="BASIC-LEUCINE ZIPPER TRANSCRIPTION FACTOR Q-RELATED"/>
    <property type="match status" value="1"/>
</dbReference>
<dbReference type="CDD" id="cd09272">
    <property type="entry name" value="RNase_HI_RT_Ty1"/>
    <property type="match status" value="1"/>
</dbReference>
<dbReference type="PANTHER" id="PTHR47481">
    <property type="match status" value="1"/>
</dbReference>
<evidence type="ECO:0000313" key="2">
    <source>
        <dbReference type="EnsemblPlants" id="Solyc08g065385.1.1"/>
    </source>
</evidence>
<feature type="compositionally biased region" description="Gly residues" evidence="1">
    <location>
        <begin position="238"/>
        <end position="259"/>
    </location>
</feature>
<dbReference type="EnsemblPlants" id="Solyc08g065385.1.1">
    <property type="protein sequence ID" value="Solyc08g065385.1.1"/>
    <property type="gene ID" value="Solyc08g065385.1"/>
</dbReference>
<feature type="region of interest" description="Disordered" evidence="1">
    <location>
        <begin position="229"/>
        <end position="259"/>
    </location>
</feature>
<reference evidence="2" key="1">
    <citation type="journal article" date="2012" name="Nature">
        <title>The tomato genome sequence provides insights into fleshy fruit evolution.</title>
        <authorList>
            <consortium name="Tomato Genome Consortium"/>
        </authorList>
    </citation>
    <scope>NUCLEOTIDE SEQUENCE [LARGE SCALE GENOMIC DNA]</scope>
    <source>
        <strain evidence="2">cv. Heinz 1706</strain>
    </source>
</reference>
<dbReference type="AlphaFoldDB" id="A0A3Q7IJH8"/>
<sequence>MVKTTDPLDDLPTGLKLFIKNLHSLTPEKLNDSNFPSWFTTASTNLSAHRLMEYVDGTMEVPPATLTVTVDDDPGAAATTAVTLNPEFKKWSVVDAQLRACLLAIISPSIQNHLHGLTSAAAIWNHLQLRYNSLSRTHIFQLKEQLHGVQKGSDSMQKYLDSVVTIVDALDRLSSEYASIKQNIRTNIAHVTFAEASSWLLTEELNVQMEQKLKVRESSGSAEPHTALYAQSGQSAGYRGGRGCGSNRGRGGLPSRGNFSGGRGGFVDSFQHRGDFSGGRGSSLGRGGGPPCSSVICQICGKHNHAVWDCWHRFDNSYSGPSMSSPQTFYAANSVESNGELIHWASVGSCTTAPTPISPSQSTNGADVPFQNPRLFCNLVDGLQYLTVTRPDIQFAVNYVAQKMHSPMEQDFQTLKRILRGDLHLRGYSDSDWANDPLDSRSTTGYLIYFGPNLISWSTEKQKWVSKSSTEAEYRALSAAASEEERRCSVVYERGWWQTAG</sequence>
<name>A0A3Q7IJH8_SOLLC</name>
<accession>A0A3Q7IJH8</accession>
<organism evidence="2">
    <name type="scientific">Solanum lycopersicum</name>
    <name type="common">Tomato</name>
    <name type="synonym">Lycopersicon esculentum</name>
    <dbReference type="NCBI Taxonomy" id="4081"/>
    <lineage>
        <taxon>Eukaryota</taxon>
        <taxon>Viridiplantae</taxon>
        <taxon>Streptophyta</taxon>
        <taxon>Embryophyta</taxon>
        <taxon>Tracheophyta</taxon>
        <taxon>Spermatophyta</taxon>
        <taxon>Magnoliopsida</taxon>
        <taxon>eudicotyledons</taxon>
        <taxon>Gunneridae</taxon>
        <taxon>Pentapetalae</taxon>
        <taxon>asterids</taxon>
        <taxon>lamiids</taxon>
        <taxon>Solanales</taxon>
        <taxon>Solanaceae</taxon>
        <taxon>Solanoideae</taxon>
        <taxon>Solaneae</taxon>
        <taxon>Solanum</taxon>
        <taxon>Solanum subgen. Lycopersicon</taxon>
    </lineage>
</organism>
<dbReference type="STRING" id="4081.A0A3Q7IJH8"/>
<proteinExistence type="predicted"/>
<evidence type="ECO:0008006" key="4">
    <source>
        <dbReference type="Google" id="ProtNLM"/>
    </source>
</evidence>
<protein>
    <recommendedName>
        <fullName evidence="4">Retrotransposon Copia-like N-terminal domain-containing protein</fullName>
    </recommendedName>
</protein>
<dbReference type="Gramene" id="Solyc08g065385.1.1">
    <property type="protein sequence ID" value="Solyc08g065385.1.1"/>
    <property type="gene ID" value="Solyc08g065385.1"/>
</dbReference>
<evidence type="ECO:0000313" key="3">
    <source>
        <dbReference type="Proteomes" id="UP000004994"/>
    </source>
</evidence>
<reference evidence="2" key="2">
    <citation type="submission" date="2019-01" db="UniProtKB">
        <authorList>
            <consortium name="EnsemblPlants"/>
        </authorList>
    </citation>
    <scope>IDENTIFICATION</scope>
    <source>
        <strain evidence="2">cv. Heinz 1706</strain>
    </source>
</reference>
<keyword evidence="3" id="KW-1185">Reference proteome</keyword>
<dbReference type="Proteomes" id="UP000004994">
    <property type="component" value="Chromosome 8"/>
</dbReference>